<reference evidence="1 2" key="1">
    <citation type="submission" date="2021-05" db="EMBL/GenBank/DDBJ databases">
        <title>Biocontrol using Exiguobacterium acetylicum SI17 against litchi downy blight caused by Peronophythora litchii.</title>
        <authorList>
            <person name="Zheng L."/>
        </authorList>
    </citation>
    <scope>NUCLEOTIDE SEQUENCE [LARGE SCALE GENOMIC DNA]</scope>
    <source>
        <strain evidence="1 2">SI17</strain>
        <plasmid evidence="1 2">p4</plasmid>
    </source>
</reference>
<geneLocation type="plasmid" evidence="1 2">
    <name>p4</name>
</geneLocation>
<protein>
    <submittedName>
        <fullName evidence="1">Uncharacterized protein</fullName>
    </submittedName>
</protein>
<name>A0ABX8GEB9_EXIAC</name>
<dbReference type="EMBL" id="CP075901">
    <property type="protein sequence ID" value="QWB31999.1"/>
    <property type="molecule type" value="Genomic_DNA"/>
</dbReference>
<dbReference type="Proteomes" id="UP000679498">
    <property type="component" value="Plasmid p4"/>
</dbReference>
<evidence type="ECO:0000313" key="1">
    <source>
        <dbReference type="EMBL" id="QWB31999.1"/>
    </source>
</evidence>
<dbReference type="GeneID" id="88813465"/>
<keyword evidence="1" id="KW-0614">Plasmid</keyword>
<keyword evidence="2" id="KW-1185">Reference proteome</keyword>
<dbReference type="RefSeq" id="WP_214814253.1">
    <property type="nucleotide sequence ID" value="NZ_CP075901.1"/>
</dbReference>
<accession>A0ABX8GEB9</accession>
<evidence type="ECO:0000313" key="2">
    <source>
        <dbReference type="Proteomes" id="UP000679498"/>
    </source>
</evidence>
<gene>
    <name evidence="1" type="ORF">KKI46_17315</name>
</gene>
<organism evidence="1 2">
    <name type="scientific">Exiguobacterium acetylicum</name>
    <name type="common">Brevibacterium acetylicum</name>
    <dbReference type="NCBI Taxonomy" id="41170"/>
    <lineage>
        <taxon>Bacteria</taxon>
        <taxon>Bacillati</taxon>
        <taxon>Bacillota</taxon>
        <taxon>Bacilli</taxon>
        <taxon>Bacillales</taxon>
        <taxon>Bacillales Family XII. Incertae Sedis</taxon>
        <taxon>Exiguobacterium</taxon>
    </lineage>
</organism>
<sequence>MAKIVFGFFMTILLASVVSWVVSYEKVSLMDNDNEQSLETSTRNAVTNSVNLGILRINEKVNLNEDAQEEILLRQYANSVGFYRGDRTLNIYRFNVGGGSPLMATEAFANLQDSNAITEGTSQETRSRTIQIIEARKTTR</sequence>
<proteinExistence type="predicted"/>